<evidence type="ECO:0000313" key="2">
    <source>
        <dbReference type="Proteomes" id="UP000004995"/>
    </source>
</evidence>
<sequence length="53" mass="6085">MTKPSHVQSCVLVEHTDKTITELGRRNSSMLSHKHKHKICLSIYGRVKLNTIQ</sequence>
<reference evidence="2" key="1">
    <citation type="journal article" date="2012" name="Nat. Biotechnol.">
        <title>Reference genome sequence of the model plant Setaria.</title>
        <authorList>
            <person name="Bennetzen J.L."/>
            <person name="Schmutz J."/>
            <person name="Wang H."/>
            <person name="Percifield R."/>
            <person name="Hawkins J."/>
            <person name="Pontaroli A.C."/>
            <person name="Estep M."/>
            <person name="Feng L."/>
            <person name="Vaughn J.N."/>
            <person name="Grimwood J."/>
            <person name="Jenkins J."/>
            <person name="Barry K."/>
            <person name="Lindquist E."/>
            <person name="Hellsten U."/>
            <person name="Deshpande S."/>
            <person name="Wang X."/>
            <person name="Wu X."/>
            <person name="Mitros T."/>
            <person name="Triplett J."/>
            <person name="Yang X."/>
            <person name="Ye C.Y."/>
            <person name="Mauro-Herrera M."/>
            <person name="Wang L."/>
            <person name="Li P."/>
            <person name="Sharma M."/>
            <person name="Sharma R."/>
            <person name="Ronald P.C."/>
            <person name="Panaud O."/>
            <person name="Kellogg E.A."/>
            <person name="Brutnell T.P."/>
            <person name="Doust A.N."/>
            <person name="Tuskan G.A."/>
            <person name="Rokhsar D."/>
            <person name="Devos K.M."/>
        </authorList>
    </citation>
    <scope>NUCLEOTIDE SEQUENCE [LARGE SCALE GENOMIC DNA]</scope>
    <source>
        <strain evidence="2">cv. Yugu1</strain>
    </source>
</reference>
<reference evidence="1" key="2">
    <citation type="submission" date="2018-08" db="UniProtKB">
        <authorList>
            <consortium name="EnsemblPlants"/>
        </authorList>
    </citation>
    <scope>IDENTIFICATION</scope>
    <source>
        <strain evidence="1">Yugu1</strain>
    </source>
</reference>
<keyword evidence="2" id="KW-1185">Reference proteome</keyword>
<accession>K4AHY7</accession>
<name>K4AHY7_SETIT</name>
<protein>
    <submittedName>
        <fullName evidence="1">Uncharacterized protein</fullName>
    </submittedName>
</protein>
<dbReference type="Gramene" id="KQK92163">
    <property type="protein sequence ID" value="KQK92163"/>
    <property type="gene ID" value="SETIT_038494mg"/>
</dbReference>
<proteinExistence type="predicted"/>
<organism evidence="1 2">
    <name type="scientific">Setaria italica</name>
    <name type="common">Foxtail millet</name>
    <name type="synonym">Panicum italicum</name>
    <dbReference type="NCBI Taxonomy" id="4555"/>
    <lineage>
        <taxon>Eukaryota</taxon>
        <taxon>Viridiplantae</taxon>
        <taxon>Streptophyta</taxon>
        <taxon>Embryophyta</taxon>
        <taxon>Tracheophyta</taxon>
        <taxon>Spermatophyta</taxon>
        <taxon>Magnoliopsida</taxon>
        <taxon>Liliopsida</taxon>
        <taxon>Poales</taxon>
        <taxon>Poaceae</taxon>
        <taxon>PACMAD clade</taxon>
        <taxon>Panicoideae</taxon>
        <taxon>Panicodae</taxon>
        <taxon>Paniceae</taxon>
        <taxon>Cenchrinae</taxon>
        <taxon>Setaria</taxon>
    </lineage>
</organism>
<dbReference type="AlphaFoldDB" id="K4AHY7"/>
<dbReference type="EMBL" id="AGNK02006097">
    <property type="status" value="NOT_ANNOTATED_CDS"/>
    <property type="molecule type" value="Genomic_DNA"/>
</dbReference>
<dbReference type="EnsemblPlants" id="KQK92163">
    <property type="protein sequence ID" value="KQK92163"/>
    <property type="gene ID" value="SETIT_038494mg"/>
</dbReference>
<dbReference type="InParanoid" id="K4AHY7"/>
<evidence type="ECO:0000313" key="1">
    <source>
        <dbReference type="EnsemblPlants" id="KQK92163"/>
    </source>
</evidence>
<dbReference type="Proteomes" id="UP000004995">
    <property type="component" value="Unassembled WGS sequence"/>
</dbReference>
<dbReference type="HOGENOM" id="CLU_3072324_0_0_1"/>